<feature type="region of interest" description="Disordered" evidence="1">
    <location>
        <begin position="286"/>
        <end position="307"/>
    </location>
</feature>
<protein>
    <submittedName>
        <fullName evidence="2">Uncharacterized protein</fullName>
    </submittedName>
</protein>
<evidence type="ECO:0000313" key="3">
    <source>
        <dbReference type="Proteomes" id="UP000542813"/>
    </source>
</evidence>
<dbReference type="AlphaFoldDB" id="A0A7W9GMZ2"/>
<proteinExistence type="predicted"/>
<accession>A0A7W9GMZ2</accession>
<reference evidence="2 3" key="1">
    <citation type="submission" date="2020-08" db="EMBL/GenBank/DDBJ databases">
        <title>Sequencing the genomes of 1000 actinobacteria strains.</title>
        <authorList>
            <person name="Klenk H.-P."/>
        </authorList>
    </citation>
    <scope>NUCLEOTIDE SEQUENCE [LARGE SCALE GENOMIC DNA]</scope>
    <source>
        <strain evidence="2 3">DSM 102122</strain>
    </source>
</reference>
<name>A0A7W9GMZ2_9ACTN</name>
<keyword evidence="3" id="KW-1185">Reference proteome</keyword>
<organism evidence="2 3">
    <name type="scientific">Jiangella mangrovi</name>
    <dbReference type="NCBI Taxonomy" id="1524084"/>
    <lineage>
        <taxon>Bacteria</taxon>
        <taxon>Bacillati</taxon>
        <taxon>Actinomycetota</taxon>
        <taxon>Actinomycetes</taxon>
        <taxon>Jiangellales</taxon>
        <taxon>Jiangellaceae</taxon>
        <taxon>Jiangella</taxon>
    </lineage>
</organism>
<dbReference type="EMBL" id="JACHMM010000001">
    <property type="protein sequence ID" value="MBB5786844.1"/>
    <property type="molecule type" value="Genomic_DNA"/>
</dbReference>
<dbReference type="Proteomes" id="UP000542813">
    <property type="component" value="Unassembled WGS sequence"/>
</dbReference>
<sequence>MTGVQRGPGQPGEQVETQVVQGAFVPTVTGVAGGGVAGHPQGGDVLGRPAQGQRGHTVLPARGGRFGPPDPPLRGRRVAAFLGTGGVGGDHLTAQRLVQHPPGPRPRDRQHDLLHRAAHRRVAQAAGPLGDQAGLVQVDPSGFQRGEGVREVLDQFDRERHLRGRAPRRPGQRQRHLVPGRLHRLVRMPRAELACATRAVFRAGGQLSEHPQQGRVVTGTLTLPRQRDDDQLMRRQPRQIDRGQCRRQFRPWRQHRQPIHQIRHRTSFPSTMGKRSWVRARATHIGPTMGWDGRPHPPNGARPWTGRDTWRDALFDAREPTTDRSRERLKQLPLPYRTRVRLANAHQQ</sequence>
<evidence type="ECO:0000256" key="1">
    <source>
        <dbReference type="SAM" id="MobiDB-lite"/>
    </source>
</evidence>
<evidence type="ECO:0000313" key="2">
    <source>
        <dbReference type="EMBL" id="MBB5786844.1"/>
    </source>
</evidence>
<comment type="caution">
    <text evidence="2">The sequence shown here is derived from an EMBL/GenBank/DDBJ whole genome shotgun (WGS) entry which is preliminary data.</text>
</comment>
<feature type="region of interest" description="Disordered" evidence="1">
    <location>
        <begin position="51"/>
        <end position="72"/>
    </location>
</feature>
<gene>
    <name evidence="2" type="ORF">HD601_001419</name>
</gene>